<organism evidence="1 2">
    <name type="scientific">Methylomonas methanica</name>
    <dbReference type="NCBI Taxonomy" id="421"/>
    <lineage>
        <taxon>Bacteria</taxon>
        <taxon>Pseudomonadati</taxon>
        <taxon>Pseudomonadota</taxon>
        <taxon>Gammaproteobacteria</taxon>
        <taxon>Methylococcales</taxon>
        <taxon>Methylococcaceae</taxon>
        <taxon>Methylomonas</taxon>
    </lineage>
</organism>
<sequence length="174" mass="19994">MTTWLEIAPLLTLIGVFVTALVTISNARDISKYSRDTSFIVELFKSKTQFRMACIDRRLQVHQEAFTLWRKLFKNIHTSEIGATVIECQKWWDENCLYLEPEVRKAFADAFSCAHSHASYLTPPADLQLAKDNWKVITAFPNILFEAVQLPKLTAIEEKASLEENNLSSRNTRI</sequence>
<protein>
    <recommendedName>
        <fullName evidence="3">DUF4760 domain-containing protein</fullName>
    </recommendedName>
</protein>
<evidence type="ECO:0000313" key="1">
    <source>
        <dbReference type="EMBL" id="OAH96508.1"/>
    </source>
</evidence>
<proteinExistence type="predicted"/>
<evidence type="ECO:0008006" key="3">
    <source>
        <dbReference type="Google" id="ProtNLM"/>
    </source>
</evidence>
<dbReference type="EMBL" id="LUUH01000113">
    <property type="protein sequence ID" value="OAH96508.1"/>
    <property type="molecule type" value="Genomic_DNA"/>
</dbReference>
<accession>A0A177LVE5</accession>
<reference evidence="1 2" key="1">
    <citation type="submission" date="2016-03" db="EMBL/GenBank/DDBJ databases">
        <authorList>
            <person name="Ploux O."/>
        </authorList>
    </citation>
    <scope>NUCLEOTIDE SEQUENCE [LARGE SCALE GENOMIC DNA]</scope>
    <source>
        <strain evidence="1 2">R-45371</strain>
    </source>
</reference>
<dbReference type="RefSeq" id="WP_064038901.1">
    <property type="nucleotide sequence ID" value="NZ_LUUH01000113.1"/>
</dbReference>
<dbReference type="AlphaFoldDB" id="A0A177LVE5"/>
<dbReference type="Proteomes" id="UP000077763">
    <property type="component" value="Unassembled WGS sequence"/>
</dbReference>
<name>A0A177LVE5_METMH</name>
<comment type="caution">
    <text evidence="1">The sequence shown here is derived from an EMBL/GenBank/DDBJ whole genome shotgun (WGS) entry which is preliminary data.</text>
</comment>
<gene>
    <name evidence="1" type="ORF">A1353_24045</name>
</gene>
<evidence type="ECO:0000313" key="2">
    <source>
        <dbReference type="Proteomes" id="UP000077763"/>
    </source>
</evidence>